<keyword evidence="6" id="KW-1185">Reference proteome</keyword>
<comment type="caution">
    <text evidence="5">The sequence shown here is derived from an EMBL/GenBank/DDBJ whole genome shotgun (WGS) entry which is preliminary data.</text>
</comment>
<dbReference type="InterPro" id="IPR036390">
    <property type="entry name" value="WH_DNA-bd_sf"/>
</dbReference>
<dbReference type="CDD" id="cd00090">
    <property type="entry name" value="HTH_ARSR"/>
    <property type="match status" value="1"/>
</dbReference>
<organism evidence="5 6">
    <name type="scientific">Desulfallas thermosapovorans DSM 6562</name>
    <dbReference type="NCBI Taxonomy" id="1121431"/>
    <lineage>
        <taxon>Bacteria</taxon>
        <taxon>Bacillati</taxon>
        <taxon>Bacillota</taxon>
        <taxon>Clostridia</taxon>
        <taxon>Eubacteriales</taxon>
        <taxon>Desulfallaceae</taxon>
        <taxon>Desulfallas</taxon>
    </lineage>
</organism>
<reference evidence="5 6" key="1">
    <citation type="submission" date="2019-07" db="EMBL/GenBank/DDBJ databases">
        <title>Genomic Encyclopedia of Type Strains, Phase I: the one thousand microbial genomes (KMG-I) project.</title>
        <authorList>
            <person name="Kyrpides N."/>
        </authorList>
    </citation>
    <scope>NUCLEOTIDE SEQUENCE [LARGE SCALE GENOMIC DNA]</scope>
    <source>
        <strain evidence="5 6">DSM 6562</strain>
    </source>
</reference>
<dbReference type="InterPro" id="IPR051081">
    <property type="entry name" value="HTH_MetalResp_TranReg"/>
</dbReference>
<dbReference type="PANTHER" id="PTHR33154:SF33">
    <property type="entry name" value="TRANSCRIPTIONAL REPRESSOR SDPR"/>
    <property type="match status" value="1"/>
</dbReference>
<sequence length="142" mass="15770">MPLEYRFAQKLPGAQYASVKRGGWEINGDDLVKILEALANPHRLRIIALLKDRRIHVSRLAREAKISRPLLYMHLKKLETAGLVTSKLELAEDGKAMNYYELAPFTILLNPESIAEAVKTLTIQKAGSTTAGKSTGDKRGDN</sequence>
<dbReference type="Pfam" id="PF01022">
    <property type="entry name" value="HTH_5"/>
    <property type="match status" value="1"/>
</dbReference>
<evidence type="ECO:0000256" key="2">
    <source>
        <dbReference type="ARBA" id="ARBA00023125"/>
    </source>
</evidence>
<keyword evidence="3" id="KW-0804">Transcription</keyword>
<dbReference type="InterPro" id="IPR001845">
    <property type="entry name" value="HTH_ArsR_DNA-bd_dom"/>
</dbReference>
<keyword evidence="2" id="KW-0238">DNA-binding</keyword>
<gene>
    <name evidence="5" type="ORF">LX24_02086</name>
</gene>
<dbReference type="AlphaFoldDB" id="A0A5S4ZS28"/>
<dbReference type="Proteomes" id="UP000323166">
    <property type="component" value="Unassembled WGS sequence"/>
</dbReference>
<dbReference type="EMBL" id="VNHM01000011">
    <property type="protein sequence ID" value="TYO94833.1"/>
    <property type="molecule type" value="Genomic_DNA"/>
</dbReference>
<evidence type="ECO:0000256" key="1">
    <source>
        <dbReference type="ARBA" id="ARBA00023015"/>
    </source>
</evidence>
<dbReference type="PANTHER" id="PTHR33154">
    <property type="entry name" value="TRANSCRIPTIONAL REGULATOR, ARSR FAMILY"/>
    <property type="match status" value="1"/>
</dbReference>
<dbReference type="GO" id="GO:0003677">
    <property type="term" value="F:DNA binding"/>
    <property type="evidence" value="ECO:0007669"/>
    <property type="project" value="UniProtKB-KW"/>
</dbReference>
<evidence type="ECO:0000256" key="3">
    <source>
        <dbReference type="ARBA" id="ARBA00023163"/>
    </source>
</evidence>
<dbReference type="InterPro" id="IPR036388">
    <property type="entry name" value="WH-like_DNA-bd_sf"/>
</dbReference>
<dbReference type="SMART" id="SM00418">
    <property type="entry name" value="HTH_ARSR"/>
    <property type="match status" value="1"/>
</dbReference>
<protein>
    <submittedName>
        <fullName evidence="5">Transcriptional regulator, ArsR family</fullName>
    </submittedName>
</protein>
<evidence type="ECO:0000313" key="6">
    <source>
        <dbReference type="Proteomes" id="UP000323166"/>
    </source>
</evidence>
<keyword evidence="1" id="KW-0805">Transcription regulation</keyword>
<feature type="domain" description="HTH arsR-type" evidence="4">
    <location>
        <begin position="33"/>
        <end position="119"/>
    </location>
</feature>
<dbReference type="GO" id="GO:0003700">
    <property type="term" value="F:DNA-binding transcription factor activity"/>
    <property type="evidence" value="ECO:0007669"/>
    <property type="project" value="InterPro"/>
</dbReference>
<dbReference type="SUPFAM" id="SSF46785">
    <property type="entry name" value="Winged helix' DNA-binding domain"/>
    <property type="match status" value="1"/>
</dbReference>
<dbReference type="InterPro" id="IPR011991">
    <property type="entry name" value="ArsR-like_HTH"/>
</dbReference>
<accession>A0A5S4ZS28</accession>
<dbReference type="Gene3D" id="1.10.10.10">
    <property type="entry name" value="Winged helix-like DNA-binding domain superfamily/Winged helix DNA-binding domain"/>
    <property type="match status" value="1"/>
</dbReference>
<evidence type="ECO:0000313" key="5">
    <source>
        <dbReference type="EMBL" id="TYO94833.1"/>
    </source>
</evidence>
<evidence type="ECO:0000259" key="4">
    <source>
        <dbReference type="SMART" id="SM00418"/>
    </source>
</evidence>
<name>A0A5S4ZS28_9FIRM</name>
<proteinExistence type="predicted"/>